<evidence type="ECO:0000256" key="2">
    <source>
        <dbReference type="SAM" id="SignalP"/>
    </source>
</evidence>
<dbReference type="AlphaFoldDB" id="A0A3A3G4V8"/>
<dbReference type="RefSeq" id="WP_119767117.1">
    <property type="nucleotide sequence ID" value="NZ_QYUO01000001.1"/>
</dbReference>
<evidence type="ECO:0000313" key="4">
    <source>
        <dbReference type="Proteomes" id="UP000265955"/>
    </source>
</evidence>
<reference evidence="4" key="1">
    <citation type="submission" date="2018-09" db="EMBL/GenBank/DDBJ databases">
        <authorList>
            <person name="Zhu H."/>
        </authorList>
    </citation>
    <scope>NUCLEOTIDE SEQUENCE [LARGE SCALE GENOMIC DNA]</scope>
    <source>
        <strain evidence="4">K1R23-30</strain>
    </source>
</reference>
<feature type="compositionally biased region" description="Basic residues" evidence="1">
    <location>
        <begin position="109"/>
        <end position="124"/>
    </location>
</feature>
<feature type="signal peptide" evidence="2">
    <location>
        <begin position="1"/>
        <end position="22"/>
    </location>
</feature>
<feature type="chain" id="PRO_5017482339" evidence="2">
    <location>
        <begin position="23"/>
        <end position="142"/>
    </location>
</feature>
<sequence length="142" mass="15576">MRFSFITIASAVLALGFSPAHANDVNVGVSVGGQISPGVYGRINIGNTPPPLVYQQPVVIARQARPVAPVYMHVPPGHAKNWGKHCHRYSACGQPVYFVKSSEYGGGGRGHKDRHHGHGKHDKHDKHDGHKEKKNKHHDHHD</sequence>
<keyword evidence="4" id="KW-1185">Reference proteome</keyword>
<dbReference type="OrthoDB" id="8536851at2"/>
<evidence type="ECO:0000313" key="3">
    <source>
        <dbReference type="EMBL" id="RJF97165.1"/>
    </source>
</evidence>
<organism evidence="3 4">
    <name type="scientific">Noviherbaspirillum saxi</name>
    <dbReference type="NCBI Taxonomy" id="2320863"/>
    <lineage>
        <taxon>Bacteria</taxon>
        <taxon>Pseudomonadati</taxon>
        <taxon>Pseudomonadota</taxon>
        <taxon>Betaproteobacteria</taxon>
        <taxon>Burkholderiales</taxon>
        <taxon>Oxalobacteraceae</taxon>
        <taxon>Noviherbaspirillum</taxon>
    </lineage>
</organism>
<name>A0A3A3G4V8_9BURK</name>
<feature type="compositionally biased region" description="Basic residues" evidence="1">
    <location>
        <begin position="132"/>
        <end position="142"/>
    </location>
</feature>
<evidence type="ECO:0000256" key="1">
    <source>
        <dbReference type="SAM" id="MobiDB-lite"/>
    </source>
</evidence>
<feature type="region of interest" description="Disordered" evidence="1">
    <location>
        <begin position="103"/>
        <end position="142"/>
    </location>
</feature>
<comment type="caution">
    <text evidence="3">The sequence shown here is derived from an EMBL/GenBank/DDBJ whole genome shotgun (WGS) entry which is preliminary data.</text>
</comment>
<keyword evidence="2" id="KW-0732">Signal</keyword>
<protein>
    <submittedName>
        <fullName evidence="3">Uncharacterized protein</fullName>
    </submittedName>
</protein>
<gene>
    <name evidence="3" type="ORF">D3871_00415</name>
</gene>
<proteinExistence type="predicted"/>
<accession>A0A3A3G4V8</accession>
<dbReference type="EMBL" id="QYUO01000001">
    <property type="protein sequence ID" value="RJF97165.1"/>
    <property type="molecule type" value="Genomic_DNA"/>
</dbReference>
<dbReference type="Proteomes" id="UP000265955">
    <property type="component" value="Unassembled WGS sequence"/>
</dbReference>